<organism evidence="2 3">
    <name type="scientific">Sphingomonas aracearum</name>
    <dbReference type="NCBI Taxonomy" id="2283317"/>
    <lineage>
        <taxon>Bacteria</taxon>
        <taxon>Pseudomonadati</taxon>
        <taxon>Pseudomonadota</taxon>
        <taxon>Alphaproteobacteria</taxon>
        <taxon>Sphingomonadales</taxon>
        <taxon>Sphingomonadaceae</taxon>
        <taxon>Sphingomonas</taxon>
    </lineage>
</organism>
<dbReference type="AlphaFoldDB" id="A0A369VZ25"/>
<sequence>MHRLLAAAVLLATPALAGAQAGQARNSQAESGQPPQRIRSVQLTPGQACPKGSADEVVVCSTVDPDEQFRIPQPLRNTEPTSAEKQSWVNRAETIDQVGREAGGLPNTCSPVGSGGQTGCVQRLLRDAADAKRNARIENARP</sequence>
<reference evidence="2 3" key="1">
    <citation type="submission" date="2018-07" db="EMBL/GenBank/DDBJ databases">
        <title>a novel species of Sphingomonas isolated from the rhizosphere soil of Araceae plant.</title>
        <authorList>
            <person name="Zhiyong W."/>
            <person name="Qinglan Z."/>
            <person name="Zhiwei F."/>
            <person name="Ding X."/>
            <person name="Gejiao W."/>
            <person name="Shixue Z."/>
        </authorList>
    </citation>
    <scope>NUCLEOTIDE SEQUENCE [LARGE SCALE GENOMIC DNA]</scope>
    <source>
        <strain evidence="2 3">WZY 27</strain>
    </source>
</reference>
<keyword evidence="1" id="KW-0732">Signal</keyword>
<gene>
    <name evidence="2" type="ORF">DVW87_01180</name>
</gene>
<accession>A0A369VZ25</accession>
<feature type="signal peptide" evidence="1">
    <location>
        <begin position="1"/>
        <end position="17"/>
    </location>
</feature>
<evidence type="ECO:0000256" key="1">
    <source>
        <dbReference type="SAM" id="SignalP"/>
    </source>
</evidence>
<evidence type="ECO:0000313" key="2">
    <source>
        <dbReference type="EMBL" id="RDE06370.1"/>
    </source>
</evidence>
<feature type="chain" id="PRO_5016752887" evidence="1">
    <location>
        <begin position="18"/>
        <end position="142"/>
    </location>
</feature>
<dbReference type="Proteomes" id="UP000253918">
    <property type="component" value="Unassembled WGS sequence"/>
</dbReference>
<dbReference type="EMBL" id="QQNB01000001">
    <property type="protein sequence ID" value="RDE06370.1"/>
    <property type="molecule type" value="Genomic_DNA"/>
</dbReference>
<dbReference type="OrthoDB" id="7570448at2"/>
<comment type="caution">
    <text evidence="2">The sequence shown here is derived from an EMBL/GenBank/DDBJ whole genome shotgun (WGS) entry which is preliminary data.</text>
</comment>
<protein>
    <submittedName>
        <fullName evidence="2">Uncharacterized protein</fullName>
    </submittedName>
</protein>
<name>A0A369VZ25_9SPHN</name>
<proteinExistence type="predicted"/>
<keyword evidence="3" id="KW-1185">Reference proteome</keyword>
<dbReference type="RefSeq" id="WP_114685951.1">
    <property type="nucleotide sequence ID" value="NZ_QQNB01000001.1"/>
</dbReference>
<evidence type="ECO:0000313" key="3">
    <source>
        <dbReference type="Proteomes" id="UP000253918"/>
    </source>
</evidence>